<dbReference type="InterPro" id="IPR025659">
    <property type="entry name" value="Tubby-like_C"/>
</dbReference>
<dbReference type="OMA" id="LEMKGNW"/>
<keyword evidence="3" id="KW-1185">Reference proteome</keyword>
<evidence type="ECO:0000256" key="1">
    <source>
        <dbReference type="ARBA" id="ARBA00005437"/>
    </source>
</evidence>
<dbReference type="SUPFAM" id="SSF54518">
    <property type="entry name" value="Tubby C-terminal domain-like"/>
    <property type="match status" value="1"/>
</dbReference>
<name>A0A226DYQ7_FOLCA</name>
<dbReference type="Proteomes" id="UP000198287">
    <property type="component" value="Unassembled WGS sequence"/>
</dbReference>
<dbReference type="InterPro" id="IPR007612">
    <property type="entry name" value="LOR"/>
</dbReference>
<organism evidence="2 3">
    <name type="scientific">Folsomia candida</name>
    <name type="common">Springtail</name>
    <dbReference type="NCBI Taxonomy" id="158441"/>
    <lineage>
        <taxon>Eukaryota</taxon>
        <taxon>Metazoa</taxon>
        <taxon>Ecdysozoa</taxon>
        <taxon>Arthropoda</taxon>
        <taxon>Hexapoda</taxon>
        <taxon>Collembola</taxon>
        <taxon>Entomobryomorpha</taxon>
        <taxon>Isotomoidea</taxon>
        <taxon>Isotomidae</taxon>
        <taxon>Proisotominae</taxon>
        <taxon>Folsomia</taxon>
    </lineage>
</organism>
<evidence type="ECO:0000313" key="3">
    <source>
        <dbReference type="Proteomes" id="UP000198287"/>
    </source>
</evidence>
<dbReference type="STRING" id="158441.A0A226DYQ7"/>
<dbReference type="EMBL" id="LNIX01000009">
    <property type="protein sequence ID" value="OXA50423.1"/>
    <property type="molecule type" value="Genomic_DNA"/>
</dbReference>
<dbReference type="InterPro" id="IPR038595">
    <property type="entry name" value="LOR_sf"/>
</dbReference>
<comment type="caution">
    <text evidence="2">The sequence shown here is derived from an EMBL/GenBank/DDBJ whole genome shotgun (WGS) entry which is preliminary data.</text>
</comment>
<protein>
    <submittedName>
        <fullName evidence="2">Protein LURP-one-related 15</fullName>
    </submittedName>
</protein>
<sequence length="212" mass="23826">MGADQSAFSQPLTPQSNDPICATEPRFCLPHTVQLRLREKLWSFSGDDFKITDASNAEIVYFQCHGKVFSLRDKKVLRDNMGVPVLNMKEQLISFTDKFRVYAGEGSDREICKFNSRLTFLKAKLVSHFNDVVTGRPRVVTLKGDWREKRCAIYLGEPKHGGIPIAKIFRPLTGRSLMFGVNDYIVEIAAGVDIALAVIMCIALDEHSRDGD</sequence>
<evidence type="ECO:0000313" key="2">
    <source>
        <dbReference type="EMBL" id="OXA50423.1"/>
    </source>
</evidence>
<dbReference type="PANTHER" id="PTHR31087:SF161">
    <property type="entry name" value="TUBBY C 2 FAMILY PROTEIN"/>
    <property type="match status" value="1"/>
</dbReference>
<dbReference type="Gene3D" id="2.40.160.200">
    <property type="entry name" value="LURP1-related"/>
    <property type="match status" value="1"/>
</dbReference>
<accession>A0A226DYQ7</accession>
<dbReference type="OrthoDB" id="97518at2759"/>
<dbReference type="Pfam" id="PF04525">
    <property type="entry name" value="LOR"/>
    <property type="match status" value="1"/>
</dbReference>
<reference evidence="2 3" key="1">
    <citation type="submission" date="2015-12" db="EMBL/GenBank/DDBJ databases">
        <title>The genome of Folsomia candida.</title>
        <authorList>
            <person name="Faddeeva A."/>
            <person name="Derks M.F."/>
            <person name="Anvar Y."/>
            <person name="Smit S."/>
            <person name="Van Straalen N."/>
            <person name="Roelofs D."/>
        </authorList>
    </citation>
    <scope>NUCLEOTIDE SEQUENCE [LARGE SCALE GENOMIC DNA]</scope>
    <source>
        <strain evidence="2 3">VU population</strain>
        <tissue evidence="2">Whole body</tissue>
    </source>
</reference>
<gene>
    <name evidence="2" type="ORF">Fcan01_15108</name>
</gene>
<comment type="similarity">
    <text evidence="1">Belongs to the LOR family.</text>
</comment>
<proteinExistence type="inferred from homology"/>
<dbReference type="PANTHER" id="PTHR31087">
    <property type="match status" value="1"/>
</dbReference>
<dbReference type="AlphaFoldDB" id="A0A226DYQ7"/>